<evidence type="ECO:0000313" key="2">
    <source>
        <dbReference type="Proteomes" id="UP001596058"/>
    </source>
</evidence>
<dbReference type="RefSeq" id="WP_379515585.1">
    <property type="nucleotide sequence ID" value="NZ_JBHSPA010000023.1"/>
</dbReference>
<comment type="caution">
    <text evidence="1">The sequence shown here is derived from an EMBL/GenBank/DDBJ whole genome shotgun (WGS) entry which is preliminary data.</text>
</comment>
<accession>A0ABW1CKE4</accession>
<dbReference type="EMBL" id="JBHSPA010000023">
    <property type="protein sequence ID" value="MFC5826078.1"/>
    <property type="molecule type" value="Genomic_DNA"/>
</dbReference>
<dbReference type="Proteomes" id="UP001596058">
    <property type="component" value="Unassembled WGS sequence"/>
</dbReference>
<sequence>MMASSALIARPISTLLKGTDGHLYLSRFENFYTYRICCTPREVRGVRRPGPF</sequence>
<name>A0ABW1CKE4_9ACTN</name>
<proteinExistence type="predicted"/>
<protein>
    <submittedName>
        <fullName evidence="1">Uncharacterized protein</fullName>
    </submittedName>
</protein>
<reference evidence="2" key="1">
    <citation type="journal article" date="2019" name="Int. J. Syst. Evol. Microbiol.">
        <title>The Global Catalogue of Microorganisms (GCM) 10K type strain sequencing project: providing services to taxonomists for standard genome sequencing and annotation.</title>
        <authorList>
            <consortium name="The Broad Institute Genomics Platform"/>
            <consortium name="The Broad Institute Genome Sequencing Center for Infectious Disease"/>
            <person name="Wu L."/>
            <person name="Ma J."/>
        </authorList>
    </citation>
    <scope>NUCLEOTIDE SEQUENCE [LARGE SCALE GENOMIC DNA]</scope>
    <source>
        <strain evidence="2">CCUG 53903</strain>
    </source>
</reference>
<evidence type="ECO:0000313" key="1">
    <source>
        <dbReference type="EMBL" id="MFC5826078.1"/>
    </source>
</evidence>
<keyword evidence="2" id="KW-1185">Reference proteome</keyword>
<organism evidence="1 2">
    <name type="scientific">Nonomuraea insulae</name>
    <dbReference type="NCBI Taxonomy" id="1616787"/>
    <lineage>
        <taxon>Bacteria</taxon>
        <taxon>Bacillati</taxon>
        <taxon>Actinomycetota</taxon>
        <taxon>Actinomycetes</taxon>
        <taxon>Streptosporangiales</taxon>
        <taxon>Streptosporangiaceae</taxon>
        <taxon>Nonomuraea</taxon>
    </lineage>
</organism>
<gene>
    <name evidence="1" type="ORF">ACFPZ3_19605</name>
</gene>